<gene>
    <name evidence="14" type="primary">folK</name>
    <name evidence="14" type="ORF">CJD38_12160</name>
</gene>
<evidence type="ECO:0000256" key="6">
    <source>
        <dbReference type="ARBA" id="ARBA00022741"/>
    </source>
</evidence>
<proteinExistence type="inferred from homology"/>
<dbReference type="GO" id="GO:0003848">
    <property type="term" value="F:2-amino-4-hydroxy-6-hydroxymethyldihydropteridine diphosphokinase activity"/>
    <property type="evidence" value="ECO:0007669"/>
    <property type="project" value="UniProtKB-EC"/>
</dbReference>
<keyword evidence="9" id="KW-0289">Folate biosynthesis</keyword>
<evidence type="ECO:0000256" key="11">
    <source>
        <dbReference type="ARBA" id="ARBA00029766"/>
    </source>
</evidence>
<evidence type="ECO:0000256" key="5">
    <source>
        <dbReference type="ARBA" id="ARBA00022679"/>
    </source>
</evidence>
<dbReference type="PANTHER" id="PTHR43071:SF1">
    <property type="entry name" value="2-AMINO-4-HYDROXY-6-HYDROXYMETHYLDIHYDROPTERIDINE PYROPHOSPHOKINASE"/>
    <property type="match status" value="1"/>
</dbReference>
<evidence type="ECO:0000259" key="13">
    <source>
        <dbReference type="PROSITE" id="PS00794"/>
    </source>
</evidence>
<dbReference type="Proteomes" id="UP000244248">
    <property type="component" value="Unassembled WGS sequence"/>
</dbReference>
<dbReference type="GO" id="GO:0046654">
    <property type="term" value="P:tetrahydrofolate biosynthetic process"/>
    <property type="evidence" value="ECO:0007669"/>
    <property type="project" value="UniProtKB-UniPathway"/>
</dbReference>
<comment type="pathway">
    <text evidence="1">Cofactor biosynthesis; tetrahydrofolate biosynthesis; 2-amino-4-hydroxy-6-hydroxymethyl-7,8-dihydropteridine diphosphate from 7,8-dihydroneopterin triphosphate: step 4/4.</text>
</comment>
<dbReference type="Gene3D" id="3.30.70.560">
    <property type="entry name" value="7,8-Dihydro-6-hydroxymethylpterin-pyrophosphokinase HPPK"/>
    <property type="match status" value="1"/>
</dbReference>
<accession>A0A2T5MEN4</accession>
<keyword evidence="6" id="KW-0547">Nucleotide-binding</keyword>
<comment type="function">
    <text evidence="10">Catalyzes the transfer of pyrophosphate from adenosine triphosphate (ATP) to 6-hydroxymethyl-7,8-dihydropterin, an enzymatic step in folate biosynthesis pathway.</text>
</comment>
<organism evidence="14 15">
    <name type="scientific">Stenotrophobium rhamnosiphilum</name>
    <dbReference type="NCBI Taxonomy" id="2029166"/>
    <lineage>
        <taxon>Bacteria</taxon>
        <taxon>Pseudomonadati</taxon>
        <taxon>Pseudomonadota</taxon>
        <taxon>Gammaproteobacteria</taxon>
        <taxon>Nevskiales</taxon>
        <taxon>Nevskiaceae</taxon>
        <taxon>Stenotrophobium</taxon>
    </lineage>
</organism>
<dbReference type="GO" id="GO:0005524">
    <property type="term" value="F:ATP binding"/>
    <property type="evidence" value="ECO:0007669"/>
    <property type="project" value="UniProtKB-KW"/>
</dbReference>
<evidence type="ECO:0000256" key="2">
    <source>
        <dbReference type="ARBA" id="ARBA00005810"/>
    </source>
</evidence>
<dbReference type="GO" id="GO:0046656">
    <property type="term" value="P:folic acid biosynthetic process"/>
    <property type="evidence" value="ECO:0007669"/>
    <property type="project" value="UniProtKB-KW"/>
</dbReference>
<evidence type="ECO:0000256" key="12">
    <source>
        <dbReference type="ARBA" id="ARBA00033413"/>
    </source>
</evidence>
<evidence type="ECO:0000256" key="7">
    <source>
        <dbReference type="ARBA" id="ARBA00022777"/>
    </source>
</evidence>
<evidence type="ECO:0000256" key="9">
    <source>
        <dbReference type="ARBA" id="ARBA00022909"/>
    </source>
</evidence>
<dbReference type="GO" id="GO:0016301">
    <property type="term" value="F:kinase activity"/>
    <property type="evidence" value="ECO:0007669"/>
    <property type="project" value="UniProtKB-KW"/>
</dbReference>
<dbReference type="InterPro" id="IPR035907">
    <property type="entry name" value="Hppk_sf"/>
</dbReference>
<evidence type="ECO:0000256" key="10">
    <source>
        <dbReference type="ARBA" id="ARBA00029409"/>
    </source>
</evidence>
<dbReference type="AlphaFoldDB" id="A0A2T5MEN4"/>
<dbReference type="PROSITE" id="PS00794">
    <property type="entry name" value="HPPK"/>
    <property type="match status" value="1"/>
</dbReference>
<dbReference type="OrthoDB" id="9808041at2"/>
<keyword evidence="7 14" id="KW-0418">Kinase</keyword>
<dbReference type="EMBL" id="QANS01000004">
    <property type="protein sequence ID" value="PTU31045.1"/>
    <property type="molecule type" value="Genomic_DNA"/>
</dbReference>
<evidence type="ECO:0000256" key="8">
    <source>
        <dbReference type="ARBA" id="ARBA00022840"/>
    </source>
</evidence>
<evidence type="ECO:0000256" key="3">
    <source>
        <dbReference type="ARBA" id="ARBA00013253"/>
    </source>
</evidence>
<evidence type="ECO:0000313" key="15">
    <source>
        <dbReference type="Proteomes" id="UP000244248"/>
    </source>
</evidence>
<evidence type="ECO:0000256" key="1">
    <source>
        <dbReference type="ARBA" id="ARBA00005051"/>
    </source>
</evidence>
<dbReference type="EC" id="2.7.6.3" evidence="3"/>
<keyword evidence="8" id="KW-0067">ATP-binding</keyword>
<sequence>MSIAYIALGANLGQPAQQLRAALLALARVPELELLAQSPLYRTAPLGPADQPHYCNAVCKVKTNLTPEALLEQLLALERAAGRLRSEDRWGARLLDLDLLHVEGEQRDTPQLQLPHPGIAQRNFVLTPLADVAPMLLIPNVGRVDELAQKLGRSGLEPWSE</sequence>
<name>A0A2T5MEN4_9GAMM</name>
<dbReference type="InterPro" id="IPR000550">
    <property type="entry name" value="Hppk"/>
</dbReference>
<dbReference type="RefSeq" id="WP_107940629.1">
    <property type="nucleotide sequence ID" value="NZ_QANS01000004.1"/>
</dbReference>
<protein>
    <recommendedName>
        <fullName evidence="4">2-amino-4-hydroxy-6-hydroxymethyldihydropteridine pyrophosphokinase</fullName>
        <ecNumber evidence="3">2.7.6.3</ecNumber>
    </recommendedName>
    <alternativeName>
        <fullName evidence="11">6-hydroxymethyl-7,8-dihydropterin pyrophosphokinase</fullName>
    </alternativeName>
    <alternativeName>
        <fullName evidence="12">7,8-dihydro-6-hydroxymethylpterin-pyrophosphokinase</fullName>
    </alternativeName>
</protein>
<evidence type="ECO:0000256" key="4">
    <source>
        <dbReference type="ARBA" id="ARBA00016218"/>
    </source>
</evidence>
<keyword evidence="15" id="KW-1185">Reference proteome</keyword>
<dbReference type="UniPathway" id="UPA00077">
    <property type="reaction ID" value="UER00155"/>
</dbReference>
<evidence type="ECO:0000313" key="14">
    <source>
        <dbReference type="EMBL" id="PTU31045.1"/>
    </source>
</evidence>
<dbReference type="PANTHER" id="PTHR43071">
    <property type="entry name" value="2-AMINO-4-HYDROXY-6-HYDROXYMETHYLDIHYDROPTERIDINE PYROPHOSPHOKINASE"/>
    <property type="match status" value="1"/>
</dbReference>
<feature type="domain" description="7,8-dihydro-6-hydroxymethylpterin-pyrophosphokinase" evidence="13">
    <location>
        <begin position="89"/>
        <end position="100"/>
    </location>
</feature>
<dbReference type="NCBIfam" id="TIGR01498">
    <property type="entry name" value="folK"/>
    <property type="match status" value="1"/>
</dbReference>
<keyword evidence="5" id="KW-0808">Transferase</keyword>
<dbReference type="SUPFAM" id="SSF55083">
    <property type="entry name" value="6-hydroxymethyl-7,8-dihydropterin pyrophosphokinase, HPPK"/>
    <property type="match status" value="1"/>
</dbReference>
<reference evidence="14 15" key="1">
    <citation type="submission" date="2018-04" db="EMBL/GenBank/DDBJ databases">
        <title>Novel species isolated from glacier.</title>
        <authorList>
            <person name="Liu Q."/>
            <person name="Xin Y.-H."/>
        </authorList>
    </citation>
    <scope>NUCLEOTIDE SEQUENCE [LARGE SCALE GENOMIC DNA]</scope>
    <source>
        <strain evidence="14 15">GT1R17</strain>
    </source>
</reference>
<comment type="similarity">
    <text evidence="2">Belongs to the HPPK family.</text>
</comment>
<dbReference type="CDD" id="cd00483">
    <property type="entry name" value="HPPK"/>
    <property type="match status" value="1"/>
</dbReference>
<comment type="caution">
    <text evidence="14">The sequence shown here is derived from an EMBL/GenBank/DDBJ whole genome shotgun (WGS) entry which is preliminary data.</text>
</comment>
<dbReference type="Pfam" id="PF01288">
    <property type="entry name" value="HPPK"/>
    <property type="match status" value="1"/>
</dbReference>